<evidence type="ECO:0000313" key="8">
    <source>
        <dbReference type="Proteomes" id="UP000078292"/>
    </source>
</evidence>
<sequence length="338" mass="36050">MNVKNFGLTRYRVAALLAVGALGLSACGTANSDDTAEAESNGGDAATVEVTDMAGTALTVPTEPQSVIATDNRVFRTLAEWDIDLSAAPVDLMATDQPVLEKYTQNEDILNIGNHREPNMELVTAAQPDLVINGQRFSQHGEAIAEAIDEGVPIVDTDIDTESGAIDQEFRDQITLLGEVFGHQDDAETLIADFDEALDRAKEAYDSEVTVTGLVTSGGDINYAAPTTGRAIGPLYDILELTPALDDEGSTDHQGDDISVEAIASANPDFLIVMDRDAAVGDGTSAGAKELIEESEALQDVPAVANDNIYYMPADFYVAEDIQNYTTVLNELADKWSE</sequence>
<dbReference type="STRING" id="1837282.A6F49_15940"/>
<evidence type="ECO:0000313" key="7">
    <source>
        <dbReference type="EMBL" id="OAV59587.1"/>
    </source>
</evidence>
<dbReference type="GO" id="GO:0030288">
    <property type="term" value="C:outer membrane-bounded periplasmic space"/>
    <property type="evidence" value="ECO:0007669"/>
    <property type="project" value="TreeGrafter"/>
</dbReference>
<dbReference type="PANTHER" id="PTHR30532:SF28">
    <property type="entry name" value="PETROBACTIN-BINDING PROTEIN YCLQ"/>
    <property type="match status" value="1"/>
</dbReference>
<dbReference type="GO" id="GO:1901678">
    <property type="term" value="P:iron coordination entity transport"/>
    <property type="evidence" value="ECO:0007669"/>
    <property type="project" value="UniProtKB-ARBA"/>
</dbReference>
<keyword evidence="4 5" id="KW-0732">Signal</keyword>
<accession>A0A1B7LX04</accession>
<dbReference type="Gene3D" id="3.40.50.1980">
    <property type="entry name" value="Nitrogenase molybdenum iron protein domain"/>
    <property type="match status" value="2"/>
</dbReference>
<evidence type="ECO:0000256" key="2">
    <source>
        <dbReference type="ARBA" id="ARBA00008814"/>
    </source>
</evidence>
<dbReference type="PROSITE" id="PS51257">
    <property type="entry name" value="PROKAR_LIPOPROTEIN"/>
    <property type="match status" value="1"/>
</dbReference>
<proteinExistence type="inferred from homology"/>
<name>A0A1B7LX04_9MICC</name>
<feature type="chain" id="PRO_5008597165" evidence="5">
    <location>
        <begin position="33"/>
        <end position="338"/>
    </location>
</feature>
<dbReference type="EMBL" id="LXEY01000022">
    <property type="protein sequence ID" value="OAV59587.1"/>
    <property type="molecule type" value="Genomic_DNA"/>
</dbReference>
<reference evidence="7 8" key="1">
    <citation type="submission" date="2016-04" db="EMBL/GenBank/DDBJ databases">
        <title>First whole genome shotgun sequence of the bacterium Enteractinococcus sp. strain UASWS1574.</title>
        <authorList>
            <person name="Crovadore J."/>
            <person name="Chablais R."/>
            <person name="Lefort F."/>
        </authorList>
    </citation>
    <scope>NUCLEOTIDE SEQUENCE [LARGE SCALE GENOMIC DNA]</scope>
    <source>
        <strain evidence="7 8">UASWS1574</strain>
    </source>
</reference>
<dbReference type="Pfam" id="PF01497">
    <property type="entry name" value="Peripla_BP_2"/>
    <property type="match status" value="1"/>
</dbReference>
<gene>
    <name evidence="7" type="ORF">A6F49_15940</name>
</gene>
<comment type="similarity">
    <text evidence="2">Belongs to the bacterial solute-binding protein 8 family.</text>
</comment>
<evidence type="ECO:0000256" key="3">
    <source>
        <dbReference type="ARBA" id="ARBA00022448"/>
    </source>
</evidence>
<dbReference type="InterPro" id="IPR051313">
    <property type="entry name" value="Bact_iron-sidero_bind"/>
</dbReference>
<feature type="signal peptide" evidence="5">
    <location>
        <begin position="1"/>
        <end position="32"/>
    </location>
</feature>
<dbReference type="InterPro" id="IPR002491">
    <property type="entry name" value="ABC_transptr_periplasmic_BD"/>
</dbReference>
<dbReference type="SUPFAM" id="SSF53807">
    <property type="entry name" value="Helical backbone' metal receptor"/>
    <property type="match status" value="1"/>
</dbReference>
<dbReference type="AlphaFoldDB" id="A0A1B7LX04"/>
<evidence type="ECO:0000256" key="5">
    <source>
        <dbReference type="SAM" id="SignalP"/>
    </source>
</evidence>
<evidence type="ECO:0000256" key="4">
    <source>
        <dbReference type="ARBA" id="ARBA00022729"/>
    </source>
</evidence>
<evidence type="ECO:0000256" key="1">
    <source>
        <dbReference type="ARBA" id="ARBA00004196"/>
    </source>
</evidence>
<protein>
    <submittedName>
        <fullName evidence="7">Iron ABC transporter substrate-binding protein</fullName>
    </submittedName>
</protein>
<comment type="subcellular location">
    <subcellularLocation>
        <location evidence="1">Cell envelope</location>
    </subcellularLocation>
</comment>
<evidence type="ECO:0000259" key="6">
    <source>
        <dbReference type="PROSITE" id="PS50983"/>
    </source>
</evidence>
<comment type="caution">
    <text evidence="7">The sequence shown here is derived from an EMBL/GenBank/DDBJ whole genome shotgun (WGS) entry which is preliminary data.</text>
</comment>
<dbReference type="PROSITE" id="PS50983">
    <property type="entry name" value="FE_B12_PBP"/>
    <property type="match status" value="1"/>
</dbReference>
<dbReference type="Proteomes" id="UP000078292">
    <property type="component" value="Unassembled WGS sequence"/>
</dbReference>
<dbReference type="PANTHER" id="PTHR30532">
    <property type="entry name" value="IRON III DICITRATE-BINDING PERIPLASMIC PROTEIN"/>
    <property type="match status" value="1"/>
</dbReference>
<keyword evidence="3" id="KW-0813">Transport</keyword>
<feature type="domain" description="Fe/B12 periplasmic-binding" evidence="6">
    <location>
        <begin position="66"/>
        <end position="338"/>
    </location>
</feature>
<organism evidence="7 8">
    <name type="scientific">Enteractinococcus helveticum</name>
    <dbReference type="NCBI Taxonomy" id="1837282"/>
    <lineage>
        <taxon>Bacteria</taxon>
        <taxon>Bacillati</taxon>
        <taxon>Actinomycetota</taxon>
        <taxon>Actinomycetes</taxon>
        <taxon>Micrococcales</taxon>
        <taxon>Micrococcaceae</taxon>
    </lineage>
</organism>
<keyword evidence="8" id="KW-1185">Reference proteome</keyword>